<feature type="coiled-coil region" evidence="1">
    <location>
        <begin position="284"/>
        <end position="361"/>
    </location>
</feature>
<dbReference type="InterPro" id="IPR043424">
    <property type="entry name" value="BLT-like"/>
</dbReference>
<name>A0A9Q1KBW2_9CARY</name>
<reference evidence="3" key="1">
    <citation type="submission" date="2022-04" db="EMBL/GenBank/DDBJ databases">
        <title>Carnegiea gigantea Genome sequencing and assembly v2.</title>
        <authorList>
            <person name="Copetti D."/>
            <person name="Sanderson M.J."/>
            <person name="Burquez A."/>
            <person name="Wojciechowski M.F."/>
        </authorList>
    </citation>
    <scope>NUCLEOTIDE SEQUENCE</scope>
    <source>
        <strain evidence="3">SGP5-SGP5p</strain>
        <tissue evidence="3">Aerial part</tissue>
    </source>
</reference>
<feature type="compositionally biased region" description="Basic and acidic residues" evidence="2">
    <location>
        <begin position="47"/>
        <end position="66"/>
    </location>
</feature>
<evidence type="ECO:0000256" key="2">
    <source>
        <dbReference type="SAM" id="MobiDB-lite"/>
    </source>
</evidence>
<feature type="compositionally biased region" description="Polar residues" evidence="2">
    <location>
        <begin position="523"/>
        <end position="541"/>
    </location>
</feature>
<dbReference type="PANTHER" id="PTHR31071:SF16">
    <property type="entry name" value="MYB-LIKE PROTEIN Z ISOFORM X1"/>
    <property type="match status" value="1"/>
</dbReference>
<evidence type="ECO:0000256" key="1">
    <source>
        <dbReference type="SAM" id="Coils"/>
    </source>
</evidence>
<protein>
    <submittedName>
        <fullName evidence="3">Uncharacterized protein</fullName>
    </submittedName>
</protein>
<feature type="compositionally biased region" description="Basic and acidic residues" evidence="2">
    <location>
        <begin position="442"/>
        <end position="452"/>
    </location>
</feature>
<gene>
    <name evidence="3" type="ORF">Cgig2_022939</name>
</gene>
<feature type="region of interest" description="Disordered" evidence="2">
    <location>
        <begin position="39"/>
        <end position="100"/>
    </location>
</feature>
<comment type="caution">
    <text evidence="3">The sequence shown here is derived from an EMBL/GenBank/DDBJ whole genome shotgun (WGS) entry which is preliminary data.</text>
</comment>
<accession>A0A9Q1KBW2</accession>
<dbReference type="EMBL" id="JAKOGI010000188">
    <property type="protein sequence ID" value="KAJ8440498.1"/>
    <property type="molecule type" value="Genomic_DNA"/>
</dbReference>
<keyword evidence="1" id="KW-0175">Coiled coil</keyword>
<dbReference type="OrthoDB" id="691984at2759"/>
<feature type="compositionally biased region" description="Acidic residues" evidence="2">
    <location>
        <begin position="401"/>
        <end position="414"/>
    </location>
</feature>
<dbReference type="PANTHER" id="PTHR31071">
    <property type="entry name" value="GB|AAF24581.1"/>
    <property type="match status" value="1"/>
</dbReference>
<feature type="region of interest" description="Disordered" evidence="2">
    <location>
        <begin position="389"/>
        <end position="452"/>
    </location>
</feature>
<organism evidence="3 4">
    <name type="scientific">Carnegiea gigantea</name>
    <dbReference type="NCBI Taxonomy" id="171969"/>
    <lineage>
        <taxon>Eukaryota</taxon>
        <taxon>Viridiplantae</taxon>
        <taxon>Streptophyta</taxon>
        <taxon>Embryophyta</taxon>
        <taxon>Tracheophyta</taxon>
        <taxon>Spermatophyta</taxon>
        <taxon>Magnoliopsida</taxon>
        <taxon>eudicotyledons</taxon>
        <taxon>Gunneridae</taxon>
        <taxon>Pentapetalae</taxon>
        <taxon>Caryophyllales</taxon>
        <taxon>Cactineae</taxon>
        <taxon>Cactaceae</taxon>
        <taxon>Cactoideae</taxon>
        <taxon>Echinocereeae</taxon>
        <taxon>Carnegiea</taxon>
    </lineage>
</organism>
<keyword evidence="4" id="KW-1185">Reference proteome</keyword>
<sequence>MLNFENGVKCSKDGGSYKGKEGLSARKLAATLWEINGLHSPGSSAGLKEDNFGDRKERERARRSSEQHFLLDQQPHSPGFEKIDGSKVRGHRRRSSATSQKLQITELISGGLDTYRKASSIEVASHTAPGEYSSSVKTRLKDVNYSLIASKELVKVLLRILSQEEQHSSRITLVSALKVELDRARLQVDQLIQEQRFTCNQIDALLKHFAEEKAAWKSREKERIREAVSSMARELEIERKLRRQAERLNKKLGTELADTRGNFSRVMTELNGERRAREILEQTCDELARGIGEERVEVEELKKESEKVREEVEKERQMLQLADVLREERVQMKLAEARYEYEEKSAALERLKSELDMYLRNGGGRENVDGSPHFDGKIDFEDFLTKTQLGSLKDEEKEQSEGEVDDGEEDDSGDSELHSIELNTENNRSYKWNFPCDGTDQGESRRASTDEVFKGRKSLSEKIQWESICLHKKTSGGIERGFKQGNSHVNVFDKNRQSEACENGEINDNDDGFKRFKPAKSQRLPSCQESGSPAMSTGRSSSRLREACSAILQDLALRREQFEGQSLGNKR</sequence>
<dbReference type="AlphaFoldDB" id="A0A9Q1KBW2"/>
<evidence type="ECO:0000313" key="3">
    <source>
        <dbReference type="EMBL" id="KAJ8440498.1"/>
    </source>
</evidence>
<proteinExistence type="predicted"/>
<dbReference type="Proteomes" id="UP001153076">
    <property type="component" value="Unassembled WGS sequence"/>
</dbReference>
<evidence type="ECO:0000313" key="4">
    <source>
        <dbReference type="Proteomes" id="UP001153076"/>
    </source>
</evidence>
<feature type="region of interest" description="Disordered" evidence="2">
    <location>
        <begin position="519"/>
        <end position="543"/>
    </location>
</feature>
<feature type="compositionally biased region" description="Polar residues" evidence="2">
    <location>
        <begin position="421"/>
        <end position="430"/>
    </location>
</feature>